<dbReference type="RefSeq" id="WP_046478423.1">
    <property type="nucleotide sequence ID" value="NZ_LN829118.1"/>
</dbReference>
<dbReference type="Pfam" id="PF25876">
    <property type="entry name" value="HH_MFP_RND"/>
    <property type="match status" value="1"/>
</dbReference>
<evidence type="ECO:0000259" key="3">
    <source>
        <dbReference type="Pfam" id="PF25917"/>
    </source>
</evidence>
<evidence type="ECO:0000259" key="5">
    <source>
        <dbReference type="Pfam" id="PF25989"/>
    </source>
</evidence>
<dbReference type="KEGG" id="fil:BN1229_v1_2564"/>
<dbReference type="NCBIfam" id="TIGR01730">
    <property type="entry name" value="RND_mfp"/>
    <property type="match status" value="1"/>
</dbReference>
<dbReference type="PROSITE" id="PS51257">
    <property type="entry name" value="PROKAR_LIPOPROTEIN"/>
    <property type="match status" value="1"/>
</dbReference>
<dbReference type="GO" id="GO:0022857">
    <property type="term" value="F:transmembrane transporter activity"/>
    <property type="evidence" value="ECO:0007669"/>
    <property type="project" value="InterPro"/>
</dbReference>
<dbReference type="KEGG" id="fiy:BN1229_v1_3353"/>
<dbReference type="Gene3D" id="2.40.30.170">
    <property type="match status" value="1"/>
</dbReference>
<evidence type="ECO:0000259" key="2">
    <source>
        <dbReference type="Pfam" id="PF25876"/>
    </source>
</evidence>
<feature type="domain" description="Multidrug resistance protein MdtA-like beta-barrel" evidence="4">
    <location>
        <begin position="215"/>
        <end position="302"/>
    </location>
</feature>
<dbReference type="InterPro" id="IPR058626">
    <property type="entry name" value="MdtA-like_b-barrel"/>
</dbReference>
<keyword evidence="7" id="KW-1185">Reference proteome</keyword>
<gene>
    <name evidence="6" type="ORF">YBN1229_v1_3353</name>
</gene>
<feature type="domain" description="Multidrug resistance protein MdtA-like alpha-helical hairpin" evidence="2">
    <location>
        <begin position="108"/>
        <end position="176"/>
    </location>
</feature>
<dbReference type="EMBL" id="LN829119">
    <property type="protein sequence ID" value="CPR21920.1"/>
    <property type="molecule type" value="Genomic_DNA"/>
</dbReference>
<reference evidence="7" key="1">
    <citation type="submission" date="2015-02" db="EMBL/GenBank/DDBJ databases">
        <authorList>
            <person name="Chooi Y.-H."/>
        </authorList>
    </citation>
    <scope>NUCLEOTIDE SEQUENCE [LARGE SCALE GENOMIC DNA]</scope>
    <source>
        <strain evidence="7">strain Y</strain>
    </source>
</reference>
<dbReference type="Gene3D" id="1.10.287.470">
    <property type="entry name" value="Helix hairpin bin"/>
    <property type="match status" value="1"/>
</dbReference>
<evidence type="ECO:0000256" key="1">
    <source>
        <dbReference type="ARBA" id="ARBA00009477"/>
    </source>
</evidence>
<dbReference type="PANTHER" id="PTHR30158">
    <property type="entry name" value="ACRA/E-RELATED COMPONENT OF DRUG EFFLUX TRANSPORTER"/>
    <property type="match status" value="1"/>
</dbReference>
<evidence type="ECO:0000259" key="4">
    <source>
        <dbReference type="Pfam" id="PF25944"/>
    </source>
</evidence>
<dbReference type="InterPro" id="IPR058637">
    <property type="entry name" value="YknX-like_C"/>
</dbReference>
<organism evidence="6 7">
    <name type="scientific">Candidatus Filomicrobium marinum</name>
    <dbReference type="NCBI Taxonomy" id="1608628"/>
    <lineage>
        <taxon>Bacteria</taxon>
        <taxon>Pseudomonadati</taxon>
        <taxon>Pseudomonadota</taxon>
        <taxon>Alphaproteobacteria</taxon>
        <taxon>Hyphomicrobiales</taxon>
        <taxon>Hyphomicrobiaceae</taxon>
        <taxon>Filomicrobium</taxon>
    </lineage>
</organism>
<dbReference type="Pfam" id="PF25989">
    <property type="entry name" value="YknX_C"/>
    <property type="match status" value="1"/>
</dbReference>
<dbReference type="InterPro" id="IPR058624">
    <property type="entry name" value="MdtA-like_HH"/>
</dbReference>
<dbReference type="Gene3D" id="2.40.50.100">
    <property type="match status" value="1"/>
</dbReference>
<accession>A0A0D6JJW0</accession>
<dbReference type="GO" id="GO:0005886">
    <property type="term" value="C:plasma membrane"/>
    <property type="evidence" value="ECO:0007669"/>
    <property type="project" value="TreeGrafter"/>
</dbReference>
<evidence type="ECO:0000313" key="7">
    <source>
        <dbReference type="Proteomes" id="UP000033187"/>
    </source>
</evidence>
<dbReference type="Gene3D" id="2.40.420.20">
    <property type="match status" value="1"/>
</dbReference>
<dbReference type="Pfam" id="PF25944">
    <property type="entry name" value="Beta-barrel_RND"/>
    <property type="match status" value="1"/>
</dbReference>
<dbReference type="Proteomes" id="UP000033187">
    <property type="component" value="Chromosome 1"/>
</dbReference>
<dbReference type="Pfam" id="PF25917">
    <property type="entry name" value="BSH_RND"/>
    <property type="match status" value="1"/>
</dbReference>
<feature type="domain" description="YknX-like C-terminal permuted SH3-like" evidence="5">
    <location>
        <begin position="312"/>
        <end position="377"/>
    </location>
</feature>
<dbReference type="OrthoDB" id="8435523at2"/>
<comment type="similarity">
    <text evidence="1">Belongs to the membrane fusion protein (MFP) (TC 8.A.1) family.</text>
</comment>
<dbReference type="InterPro" id="IPR058625">
    <property type="entry name" value="MdtA-like_BSH"/>
</dbReference>
<dbReference type="InterPro" id="IPR006143">
    <property type="entry name" value="RND_pump_MFP"/>
</dbReference>
<feature type="domain" description="Multidrug resistance protein MdtA-like barrel-sandwich hybrid" evidence="3">
    <location>
        <begin position="67"/>
        <end position="207"/>
    </location>
</feature>
<dbReference type="PANTHER" id="PTHR30158:SF24">
    <property type="entry name" value="HLYD FAMILY SECRETION PROTEIN"/>
    <property type="match status" value="1"/>
</dbReference>
<dbReference type="SUPFAM" id="SSF111369">
    <property type="entry name" value="HlyD-like secretion proteins"/>
    <property type="match status" value="1"/>
</dbReference>
<sequence length="399" mass="42628">MIRSPAFIALGLAFLVAIAMVLAGCDLNETKTAAASPAPPQVVAVAPTVKKITEWDEYTGRFTAVESVQVRARVSGYLTAIHFKDGQLVKEGDLLFTIDQRPFKLAVASTQADVGAAEAALEFARQELSRAAALRPSQTVPERLYDERASGVRQAEARVLTAKAALDRALLDLEFTEIRAPVSGRIDSHRVDVGNLIGGGGIDATVLTDIVSLDPIHVVFDVDQNAYLKYVRAARNGTRPSSREAPNPVQIALPDDKGFPHSGTMDFLSNQVDRASATVRARAIVSNQDLVFTPGLFARVKLIASGAYDAVLIPGEAIATDQASRVVYVVKNGKAELRNVTLGPIVDGLRVIRTGITPSDVVVTSGLQRIRAGQEVAISSTPSEPDIKTARITSEEIAR</sequence>
<evidence type="ECO:0000313" key="6">
    <source>
        <dbReference type="EMBL" id="CPR21920.1"/>
    </source>
</evidence>
<protein>
    <submittedName>
        <fullName evidence="6">Secretion protein HlyD</fullName>
    </submittedName>
</protein>
<name>A0A0D6JJW0_9HYPH</name>
<dbReference type="GO" id="GO:0046677">
    <property type="term" value="P:response to antibiotic"/>
    <property type="evidence" value="ECO:0007669"/>
    <property type="project" value="TreeGrafter"/>
</dbReference>
<dbReference type="AlphaFoldDB" id="A0A0D6JJW0"/>
<proteinExistence type="inferred from homology"/>